<dbReference type="Proteomes" id="UP001330812">
    <property type="component" value="Chromosome"/>
</dbReference>
<keyword evidence="4 8" id="KW-0223">Dioxygenase</keyword>
<evidence type="ECO:0000256" key="6">
    <source>
        <dbReference type="ARBA" id="ARBA00023004"/>
    </source>
</evidence>
<organism evidence="8 9">
    <name type="scientific">Amycolatopsis rhabdoformis</name>
    <dbReference type="NCBI Taxonomy" id="1448059"/>
    <lineage>
        <taxon>Bacteria</taxon>
        <taxon>Bacillati</taxon>
        <taxon>Actinomycetota</taxon>
        <taxon>Actinomycetes</taxon>
        <taxon>Pseudonocardiales</taxon>
        <taxon>Pseudonocardiaceae</taxon>
        <taxon>Amycolatopsis</taxon>
    </lineage>
</organism>
<evidence type="ECO:0000256" key="5">
    <source>
        <dbReference type="ARBA" id="ARBA00023002"/>
    </source>
</evidence>
<dbReference type="InterPro" id="IPR050770">
    <property type="entry name" value="Intradiol_RC_Dioxygenase"/>
</dbReference>
<keyword evidence="6" id="KW-0408">Iron</keyword>
<accession>A0ABZ1I8S3</accession>
<evidence type="ECO:0000313" key="8">
    <source>
        <dbReference type="EMBL" id="WSE29944.1"/>
    </source>
</evidence>
<keyword evidence="9" id="KW-1185">Reference proteome</keyword>
<dbReference type="GO" id="GO:0051213">
    <property type="term" value="F:dioxygenase activity"/>
    <property type="evidence" value="ECO:0007669"/>
    <property type="project" value="UniProtKB-KW"/>
</dbReference>
<dbReference type="RefSeq" id="WP_326568901.1">
    <property type="nucleotide sequence ID" value="NZ_CP142149.1"/>
</dbReference>
<gene>
    <name evidence="8" type="ORF">VSH64_45350</name>
</gene>
<dbReference type="EMBL" id="CP142149">
    <property type="protein sequence ID" value="WSE29944.1"/>
    <property type="molecule type" value="Genomic_DNA"/>
</dbReference>
<name>A0ABZ1I8S3_9PSEU</name>
<comment type="cofactor">
    <cofactor evidence="1">
        <name>Fe(3+)</name>
        <dbReference type="ChEBI" id="CHEBI:29034"/>
    </cofactor>
</comment>
<comment type="similarity">
    <text evidence="2">Belongs to the intradiol ring-cleavage dioxygenase family.</text>
</comment>
<dbReference type="InterPro" id="IPR000627">
    <property type="entry name" value="Intradiol_dOase_C"/>
</dbReference>
<evidence type="ECO:0000259" key="7">
    <source>
        <dbReference type="PROSITE" id="PS00083"/>
    </source>
</evidence>
<dbReference type="PANTHER" id="PTHR33711:SF7">
    <property type="entry name" value="INTRADIOL RING-CLEAVAGE DIOXYGENASES DOMAIN-CONTAINING PROTEIN-RELATED"/>
    <property type="match status" value="1"/>
</dbReference>
<keyword evidence="3" id="KW-0479">Metal-binding</keyword>
<dbReference type="PROSITE" id="PS00083">
    <property type="entry name" value="INTRADIOL_DIOXYGENAS"/>
    <property type="match status" value="1"/>
</dbReference>
<evidence type="ECO:0000256" key="1">
    <source>
        <dbReference type="ARBA" id="ARBA00001965"/>
    </source>
</evidence>
<protein>
    <submittedName>
        <fullName evidence="8">Dioxygenase</fullName>
    </submittedName>
</protein>
<evidence type="ECO:0000313" key="9">
    <source>
        <dbReference type="Proteomes" id="UP001330812"/>
    </source>
</evidence>
<dbReference type="PANTHER" id="PTHR33711">
    <property type="entry name" value="DIOXYGENASE, PUTATIVE (AFU_ORTHOLOGUE AFUA_2G02910)-RELATED"/>
    <property type="match status" value="1"/>
</dbReference>
<evidence type="ECO:0000256" key="4">
    <source>
        <dbReference type="ARBA" id="ARBA00022964"/>
    </source>
</evidence>
<dbReference type="Pfam" id="PF00775">
    <property type="entry name" value="Dioxygenase_C"/>
    <property type="match status" value="1"/>
</dbReference>
<sequence>MADTERAASTTSEQITAEVLAAVGNTGDERARVVLTALIRHAHDFAREVRLQPDELLAAADFLRRCGDISDEARHEFILLSDVLGITMVVDTLAADVPDGALETSVLGPFYRAGSPLEPHGANISRGGSVDGEPARIHGRVLDLHGEPIAGAELDVWGTNANGLYENVDPLQPDYNLRGRFRTDESGAYDLWTVKPVSYPIPDDGPVGELLRVTNRHNMRPAHFHVIASAENHRTIVTELYSDDDEYLWSDAVFGVKSSLVVHYERIEDPRRLAEVGSAEPYWELRHDFVLTPGERAGVSFTTGRESAGR</sequence>
<reference evidence="8 9" key="1">
    <citation type="journal article" date="2015" name="Int. J. Syst. Evol. Microbiol.">
        <title>Amycolatopsis rhabdoformis sp. nov., an actinomycete isolated from a tropical forest soil.</title>
        <authorList>
            <person name="Souza W.R."/>
            <person name="Silva R.E."/>
            <person name="Goodfellow M."/>
            <person name="Busarakam K."/>
            <person name="Figueiro F.S."/>
            <person name="Ferreira D."/>
            <person name="Rodrigues-Filho E."/>
            <person name="Moraes L.A.B."/>
            <person name="Zucchi T.D."/>
        </authorList>
    </citation>
    <scope>NUCLEOTIDE SEQUENCE [LARGE SCALE GENOMIC DNA]</scope>
    <source>
        <strain evidence="8 9">NCIMB 14900</strain>
    </source>
</reference>
<dbReference type="Gene3D" id="2.60.130.10">
    <property type="entry name" value="Aromatic compound dioxygenase"/>
    <property type="match status" value="1"/>
</dbReference>
<dbReference type="Pfam" id="PF04444">
    <property type="entry name" value="Dioxygenase_N"/>
    <property type="match status" value="1"/>
</dbReference>
<keyword evidence="5" id="KW-0560">Oxidoreductase</keyword>
<dbReference type="InterPro" id="IPR007535">
    <property type="entry name" value="Catechol_dOase_N"/>
</dbReference>
<dbReference type="InterPro" id="IPR015889">
    <property type="entry name" value="Intradiol_dOase_core"/>
</dbReference>
<evidence type="ECO:0000256" key="3">
    <source>
        <dbReference type="ARBA" id="ARBA00022723"/>
    </source>
</evidence>
<proteinExistence type="inferred from homology"/>
<feature type="domain" description="Intradiol ring-cleavage dioxygenases" evidence="7">
    <location>
        <begin position="137"/>
        <end position="165"/>
    </location>
</feature>
<dbReference type="SUPFAM" id="SSF49482">
    <property type="entry name" value="Aromatic compound dioxygenase"/>
    <property type="match status" value="1"/>
</dbReference>
<evidence type="ECO:0000256" key="2">
    <source>
        <dbReference type="ARBA" id="ARBA00007825"/>
    </source>
</evidence>